<reference evidence="2" key="1">
    <citation type="submission" date="2023-03" db="EMBL/GenBank/DDBJ databases">
        <title>Chromosome-scale reference genome and RAD-based genetic map of yellow starthistle (Centaurea solstitialis) reveal putative structural variation and QTLs associated with invader traits.</title>
        <authorList>
            <person name="Reatini B."/>
            <person name="Cang F.A."/>
            <person name="Jiang Q."/>
            <person name="Mckibben M.T.W."/>
            <person name="Barker M.S."/>
            <person name="Rieseberg L.H."/>
            <person name="Dlugosch K.M."/>
        </authorList>
    </citation>
    <scope>NUCLEOTIDE SEQUENCE</scope>
    <source>
        <strain evidence="2">CAN-66</strain>
        <tissue evidence="2">Leaf</tissue>
    </source>
</reference>
<dbReference type="EMBL" id="JARYMX010000008">
    <property type="protein sequence ID" value="KAJ9539137.1"/>
    <property type="molecule type" value="Genomic_DNA"/>
</dbReference>
<keyword evidence="3" id="KW-1185">Reference proteome</keyword>
<name>A0AA38VUS7_9ASTR</name>
<dbReference type="GO" id="GO:0005886">
    <property type="term" value="C:plasma membrane"/>
    <property type="evidence" value="ECO:0007669"/>
    <property type="project" value="TreeGrafter"/>
</dbReference>
<dbReference type="GO" id="GO:0008374">
    <property type="term" value="F:O-acyltransferase activity"/>
    <property type="evidence" value="ECO:0007669"/>
    <property type="project" value="InterPro"/>
</dbReference>
<dbReference type="GO" id="GO:0019432">
    <property type="term" value="P:triglyceride biosynthetic process"/>
    <property type="evidence" value="ECO:0007669"/>
    <property type="project" value="TreeGrafter"/>
</dbReference>
<dbReference type="InterPro" id="IPR009721">
    <property type="entry name" value="O-acyltransferase_WSD1_C"/>
</dbReference>
<gene>
    <name evidence="2" type="ORF">OSB04_031870</name>
</gene>
<feature type="domain" description="O-acyltransferase WSD1 C-terminal" evidence="1">
    <location>
        <begin position="10"/>
        <end position="154"/>
    </location>
</feature>
<proteinExistence type="predicted"/>
<dbReference type="InterPro" id="IPR045034">
    <property type="entry name" value="O-acyltransferase_WSD1-like"/>
</dbReference>
<comment type="caution">
    <text evidence="2">The sequence shown here is derived from an EMBL/GenBank/DDBJ whole genome shotgun (WGS) entry which is preliminary data.</text>
</comment>
<organism evidence="2 3">
    <name type="scientific">Centaurea solstitialis</name>
    <name type="common">yellow star-thistle</name>
    <dbReference type="NCBI Taxonomy" id="347529"/>
    <lineage>
        <taxon>Eukaryota</taxon>
        <taxon>Viridiplantae</taxon>
        <taxon>Streptophyta</taxon>
        <taxon>Embryophyta</taxon>
        <taxon>Tracheophyta</taxon>
        <taxon>Spermatophyta</taxon>
        <taxon>Magnoliopsida</taxon>
        <taxon>eudicotyledons</taxon>
        <taxon>Gunneridae</taxon>
        <taxon>Pentapetalae</taxon>
        <taxon>asterids</taxon>
        <taxon>campanulids</taxon>
        <taxon>Asterales</taxon>
        <taxon>Asteraceae</taxon>
        <taxon>Carduoideae</taxon>
        <taxon>Cardueae</taxon>
        <taxon>Centaureinae</taxon>
        <taxon>Centaurea</taxon>
    </lineage>
</organism>
<dbReference type="PANTHER" id="PTHR31650">
    <property type="entry name" value="O-ACYLTRANSFERASE (WSD1-LIKE) FAMILY PROTEIN"/>
    <property type="match status" value="1"/>
</dbReference>
<accession>A0AA38VUS7</accession>
<protein>
    <recommendedName>
        <fullName evidence="1">O-acyltransferase WSD1 C-terminal domain-containing protein</fullName>
    </recommendedName>
</protein>
<sequence>MMEKDTKAKWGNLVSYVILPFTIGIKDDPLDYVRQAKATTNRKKHSLEAFCTFHLIKLIFKLFGIKASSFLANRVFTHTTLMFSNMVGPIEEIGFYGHAVEYLAPSCYGQPHGLHIIIQSYLNKMTIVLSVDESIIPDPHKLLDDLEDSLKLIKEAVYAKGLVQEV</sequence>
<evidence type="ECO:0000313" key="2">
    <source>
        <dbReference type="EMBL" id="KAJ9539137.1"/>
    </source>
</evidence>
<dbReference type="Pfam" id="PF06974">
    <property type="entry name" value="WS_DGAT_C"/>
    <property type="match status" value="1"/>
</dbReference>
<dbReference type="Proteomes" id="UP001172457">
    <property type="component" value="Chromosome 8"/>
</dbReference>
<dbReference type="AlphaFoldDB" id="A0AA38VUS7"/>
<evidence type="ECO:0000259" key="1">
    <source>
        <dbReference type="Pfam" id="PF06974"/>
    </source>
</evidence>
<dbReference type="PANTHER" id="PTHR31650:SF74">
    <property type="entry name" value="O-ACYLTRANSFERASE WSD1-LIKE"/>
    <property type="match status" value="1"/>
</dbReference>
<evidence type="ECO:0000313" key="3">
    <source>
        <dbReference type="Proteomes" id="UP001172457"/>
    </source>
</evidence>